<sequence length="130" mass="15254">MEMRVCRFELVWIGVENVEILNGVDVPYGLCGCKQRPFFFGIGVESVGGRIDTAESFQEFVMVRRGEGMRSRVRRIDEGERDEGLRDLMERRRRGLMGRNWRNDVRERRSMGGVDEFVKLRMRSENECLS</sequence>
<dbReference type="Proteomes" id="UP001151760">
    <property type="component" value="Unassembled WGS sequence"/>
</dbReference>
<keyword evidence="2" id="KW-1185">Reference proteome</keyword>
<organism evidence="1 2">
    <name type="scientific">Tanacetum coccineum</name>
    <dbReference type="NCBI Taxonomy" id="301880"/>
    <lineage>
        <taxon>Eukaryota</taxon>
        <taxon>Viridiplantae</taxon>
        <taxon>Streptophyta</taxon>
        <taxon>Embryophyta</taxon>
        <taxon>Tracheophyta</taxon>
        <taxon>Spermatophyta</taxon>
        <taxon>Magnoliopsida</taxon>
        <taxon>eudicotyledons</taxon>
        <taxon>Gunneridae</taxon>
        <taxon>Pentapetalae</taxon>
        <taxon>asterids</taxon>
        <taxon>campanulids</taxon>
        <taxon>Asterales</taxon>
        <taxon>Asteraceae</taxon>
        <taxon>Asteroideae</taxon>
        <taxon>Anthemideae</taxon>
        <taxon>Anthemidinae</taxon>
        <taxon>Tanacetum</taxon>
    </lineage>
</organism>
<evidence type="ECO:0000313" key="1">
    <source>
        <dbReference type="EMBL" id="GJT21254.1"/>
    </source>
</evidence>
<accession>A0ABQ5C7P5</accession>
<protein>
    <submittedName>
        <fullName evidence="1">Uncharacterized protein</fullName>
    </submittedName>
</protein>
<dbReference type="EMBL" id="BQNB010013873">
    <property type="protein sequence ID" value="GJT21254.1"/>
    <property type="molecule type" value="Genomic_DNA"/>
</dbReference>
<proteinExistence type="predicted"/>
<reference evidence="1" key="2">
    <citation type="submission" date="2022-01" db="EMBL/GenBank/DDBJ databases">
        <authorList>
            <person name="Yamashiro T."/>
            <person name="Shiraishi A."/>
            <person name="Satake H."/>
            <person name="Nakayama K."/>
        </authorList>
    </citation>
    <scope>NUCLEOTIDE SEQUENCE</scope>
</reference>
<name>A0ABQ5C7P5_9ASTR</name>
<comment type="caution">
    <text evidence="1">The sequence shown here is derived from an EMBL/GenBank/DDBJ whole genome shotgun (WGS) entry which is preliminary data.</text>
</comment>
<evidence type="ECO:0000313" key="2">
    <source>
        <dbReference type="Proteomes" id="UP001151760"/>
    </source>
</evidence>
<reference evidence="1" key="1">
    <citation type="journal article" date="2022" name="Int. J. Mol. Sci.">
        <title>Draft Genome of Tanacetum Coccineum: Genomic Comparison of Closely Related Tanacetum-Family Plants.</title>
        <authorList>
            <person name="Yamashiro T."/>
            <person name="Shiraishi A."/>
            <person name="Nakayama K."/>
            <person name="Satake H."/>
        </authorList>
    </citation>
    <scope>NUCLEOTIDE SEQUENCE</scope>
</reference>
<gene>
    <name evidence="1" type="ORF">Tco_0891191</name>
</gene>